<evidence type="ECO:0000256" key="1">
    <source>
        <dbReference type="SAM" id="Phobius"/>
    </source>
</evidence>
<feature type="domain" description="DUF5658" evidence="2">
    <location>
        <begin position="19"/>
        <end position="110"/>
    </location>
</feature>
<dbReference type="Pfam" id="PF18902">
    <property type="entry name" value="DUF5658"/>
    <property type="match status" value="1"/>
</dbReference>
<feature type="transmembrane region" description="Helical" evidence="1">
    <location>
        <begin position="57"/>
        <end position="74"/>
    </location>
</feature>
<dbReference type="InterPro" id="IPR043717">
    <property type="entry name" value="DUF5658"/>
</dbReference>
<keyword evidence="4" id="KW-1185">Reference proteome</keyword>
<sequence length="120" mass="14137">MNTFIKNYSYESIVKKFKILYLLNVADIIFTLVLLQTNLFEERNKVMVTIVNNPIKAIFVKVILVFILIRFILYRMKDATLKQLRISNYILIGITILYFLVLLTHILNISLIISIFLTYS</sequence>
<accession>A0A174GWP2</accession>
<dbReference type="AlphaFoldDB" id="A0A174GWP2"/>
<dbReference type="EMBL" id="MAPZ01000033">
    <property type="protein sequence ID" value="OBY09435.1"/>
    <property type="molecule type" value="Genomic_DNA"/>
</dbReference>
<evidence type="ECO:0000313" key="4">
    <source>
        <dbReference type="Proteomes" id="UP000092714"/>
    </source>
</evidence>
<evidence type="ECO:0000259" key="2">
    <source>
        <dbReference type="Pfam" id="PF18902"/>
    </source>
</evidence>
<organism evidence="3 4">
    <name type="scientific">Clostridium paraputrificum</name>
    <dbReference type="NCBI Taxonomy" id="29363"/>
    <lineage>
        <taxon>Bacteria</taxon>
        <taxon>Bacillati</taxon>
        <taxon>Bacillota</taxon>
        <taxon>Clostridia</taxon>
        <taxon>Eubacteriales</taxon>
        <taxon>Clostridiaceae</taxon>
        <taxon>Clostridium</taxon>
    </lineage>
</organism>
<comment type="caution">
    <text evidence="3">The sequence shown here is derived from an EMBL/GenBank/DDBJ whole genome shotgun (WGS) entry which is preliminary data.</text>
</comment>
<gene>
    <name evidence="3" type="ORF">CP373A1_16045</name>
</gene>
<dbReference type="Proteomes" id="UP000092714">
    <property type="component" value="Unassembled WGS sequence"/>
</dbReference>
<feature type="transmembrane region" description="Helical" evidence="1">
    <location>
        <begin position="86"/>
        <end position="119"/>
    </location>
</feature>
<proteinExistence type="predicted"/>
<keyword evidence="1" id="KW-0472">Membrane</keyword>
<keyword evidence="1" id="KW-1133">Transmembrane helix</keyword>
<dbReference type="GeneID" id="42776169"/>
<protein>
    <recommendedName>
        <fullName evidence="2">DUF5658 domain-containing protein</fullName>
    </recommendedName>
</protein>
<feature type="transmembrane region" description="Helical" evidence="1">
    <location>
        <begin position="20"/>
        <end position="37"/>
    </location>
</feature>
<keyword evidence="1" id="KW-0812">Transmembrane</keyword>
<dbReference type="OrthoDB" id="1929760at2"/>
<evidence type="ECO:0000313" key="3">
    <source>
        <dbReference type="EMBL" id="OBY09435.1"/>
    </source>
</evidence>
<name>A0A174GWP2_9CLOT</name>
<reference evidence="3 4" key="1">
    <citation type="submission" date="2016-06" db="EMBL/GenBank/DDBJ databases">
        <authorList>
            <person name="Kjaerup R.B."/>
            <person name="Dalgaard T.S."/>
            <person name="Juul-Madsen H.R."/>
        </authorList>
    </citation>
    <scope>NUCLEOTIDE SEQUENCE [LARGE SCALE GENOMIC DNA]</scope>
    <source>
        <strain evidence="3 4">373-A1</strain>
    </source>
</reference>
<dbReference type="RefSeq" id="WP_027098344.1">
    <property type="nucleotide sequence ID" value="NZ_CABJAZ010000002.1"/>
</dbReference>